<dbReference type="AlphaFoldDB" id="H6LCL5"/>
<organism evidence="5 6">
    <name type="scientific">Acetobacterium woodii (strain ATCC 29683 / DSM 1030 / JCM 2381 / KCTC 1655 / WB1)</name>
    <dbReference type="NCBI Taxonomy" id="931626"/>
    <lineage>
        <taxon>Bacteria</taxon>
        <taxon>Bacillati</taxon>
        <taxon>Bacillota</taxon>
        <taxon>Clostridia</taxon>
        <taxon>Eubacteriales</taxon>
        <taxon>Eubacteriaceae</taxon>
        <taxon>Acetobacterium</taxon>
    </lineage>
</organism>
<dbReference type="STRING" id="931626.Awo_c10110"/>
<dbReference type="EMBL" id="CP002987">
    <property type="protein sequence ID" value="AFA47797.1"/>
    <property type="molecule type" value="Genomic_DNA"/>
</dbReference>
<reference evidence="5 6" key="2">
    <citation type="journal article" date="2012" name="PLoS ONE">
        <title>An ancient pathway combining carbon dioxide fixation with the generation and utilization of a sodium ion gradient for ATP synthesis.</title>
        <authorList>
            <person name="Poehlein A."/>
            <person name="Schmidt S."/>
            <person name="Kaster A.K."/>
            <person name="Goenrich M."/>
            <person name="Vollmers J."/>
            <person name="Thurmer A."/>
            <person name="Bertsch J."/>
            <person name="Schuchmann K."/>
            <person name="Voigt B."/>
            <person name="Hecker M."/>
            <person name="Daniel R."/>
            <person name="Thauer R.K."/>
            <person name="Gottschalk G."/>
            <person name="Muller V."/>
        </authorList>
    </citation>
    <scope>NUCLEOTIDE SEQUENCE [LARGE SCALE GENOMIC DNA]</scope>
    <source>
        <strain evidence="6">ATCC 29683 / DSM 1030 / JCM 2381 / KCTC 1655 / WB1</strain>
    </source>
</reference>
<keyword evidence="5" id="KW-0540">Nuclease</keyword>
<keyword evidence="5" id="KW-0378">Hydrolase</keyword>
<keyword evidence="5" id="KW-0269">Exonuclease</keyword>
<proteinExistence type="inferred from homology"/>
<dbReference type="Gene3D" id="3.40.50.300">
    <property type="entry name" value="P-loop containing nucleotide triphosphate hydrolases"/>
    <property type="match status" value="2"/>
</dbReference>
<dbReference type="GO" id="GO:0004527">
    <property type="term" value="F:exonuclease activity"/>
    <property type="evidence" value="ECO:0007669"/>
    <property type="project" value="UniProtKB-KW"/>
</dbReference>
<dbReference type="OrthoDB" id="9795626at2"/>
<dbReference type="HOGENOM" id="CLU_004785_1_2_9"/>
<dbReference type="Pfam" id="PF13558">
    <property type="entry name" value="SbcC_Walker_B"/>
    <property type="match status" value="1"/>
</dbReference>
<comment type="subunit">
    <text evidence="2">Heterodimer of SbcC and SbcD.</text>
</comment>
<name>H6LCL5_ACEWD</name>
<reference evidence="6" key="1">
    <citation type="submission" date="2011-07" db="EMBL/GenBank/DDBJ databases">
        <title>Complete genome sequence of Acetobacterium woodii.</title>
        <authorList>
            <person name="Poehlein A."/>
            <person name="Schmidt S."/>
            <person name="Kaster A.-K."/>
            <person name="Goenrich M."/>
            <person name="Vollmers J."/>
            <person name="Thuermer A."/>
            <person name="Gottschalk G."/>
            <person name="Thauer R.K."/>
            <person name="Daniel R."/>
            <person name="Mueller V."/>
        </authorList>
    </citation>
    <scope>NUCLEOTIDE SEQUENCE [LARGE SCALE GENOMIC DNA]</scope>
    <source>
        <strain evidence="6">ATCC 29683 / DSM 1030 / JCM 2381 / KCTC 1655 / WB1</strain>
    </source>
</reference>
<sequence length="1170" mass="133954">MRPIRLKIKGINSFQQEQIIDFETLTQAGMFGIFGPTGSGKSTILDGITLALYGKLSRNSSNYINVNEEKGSVVYEFIIAGAKEKKYQVSREFKRNKNDGINQGKCQLLELRPEGELVLADKTTEVTNACEEIIGLGLTDFTRTVVLPQGKFSDFLKLEGKPRRDMLERLFNLAKYGDDLMNRLKSEKLKETEKLNQVVGSMMTYDAVTPEVLAEKKDSYQKNHNQLKLNRDQYESLNIQLAEAKTLIGWLAELKTAKEEAQKLETKEAEITVKENQVALGKKALELLPFLETFETLENEIKASQASFDDSQEELEKLVAEKEDYEKSFNQTDDYKTENLFKFQSKLEKVEDAIQWKESQLILEQEIHEQNKKMDQLNHQKIGLENEKTRLLQEIDKEKKQIEGEQREEKKCRVEADYREKINRGVFLTAEIGRLKNEIESDAKRWEKNQVIITTLLEEEQELDAQKHQKESDQSASDLKLAAHKNAKPAAWDEIRQEKDKLIQMKNIFLKQQEIKESLAVVGEQLDHQLQSIESKQYSETILKEKMAAVKKELLLLENKSMGRHLREQLKAGEPCPVCGSTEHPQVNRPVDSDDEIKAEVMNKAFRQQEKELTELTAEIARLSGSFSTLVENQKNLKSELAKLGEPVRAEQSEALEKNNDELSQKLETWEIELKNQEIKNQELKNDCLKLAGELKEKTATKEAICLQNQELEELKKNKESSFNTLTAEITALRSKLKVVKVFDFNATSETIKKMDQRRGELVAKLEKLEEGLSTYLQQREKLNETINGLNRQIQECLFLIGEKARQFQEKKTAIEEKVGKDYGLKELEDLKNKFIANIKWIENAWQTAKKKLEVIRTNHGKVQEVMTTKKANLQTLKSQFTSTETALKKQLEKLGFDDLITAKKACIADDVLKRLEIEIDEFYQKRSKINAKREDLNQKIAGREMHEAEYEQLRIAHQALAERIEQQQNLDIRLKASIEDLEKRLAELAQYLAQKEKLDHRLALIADLEKLFSGKRFVEFVAVSRLKYISLEASKRLTDISNGNYGLEADDEGKFIIRDYKNGGASRDASTLSGGETFLASLSLALALSAEIQLKGRAPLEFFFLDEGFGSLHEDALDVVMNSIERLHNDKLKVGIISHVESIKNRMPVKLLITPGESGAGGSRVRIER</sequence>
<keyword evidence="6" id="KW-1185">Reference proteome</keyword>
<comment type="similarity">
    <text evidence="1">Belongs to the SMC family. SbcC subfamily.</text>
</comment>
<evidence type="ECO:0000313" key="5">
    <source>
        <dbReference type="EMBL" id="AFA47797.1"/>
    </source>
</evidence>
<feature type="coiled-coil region" evidence="4">
    <location>
        <begin position="653"/>
        <end position="793"/>
    </location>
</feature>
<dbReference type="KEGG" id="awo:Awo_c10110"/>
<keyword evidence="4" id="KW-0175">Coiled coil</keyword>
<evidence type="ECO:0000313" key="6">
    <source>
        <dbReference type="Proteomes" id="UP000007177"/>
    </source>
</evidence>
<feature type="coiled-coil region" evidence="4">
    <location>
        <begin position="360"/>
        <end position="415"/>
    </location>
</feature>
<evidence type="ECO:0000256" key="1">
    <source>
        <dbReference type="ARBA" id="ARBA00006930"/>
    </source>
</evidence>
<dbReference type="eggNOG" id="COG0419">
    <property type="taxonomic scope" value="Bacteria"/>
</dbReference>
<evidence type="ECO:0000256" key="3">
    <source>
        <dbReference type="ARBA" id="ARBA00013368"/>
    </source>
</evidence>
<dbReference type="PANTHER" id="PTHR32114:SF2">
    <property type="entry name" value="ABC TRANSPORTER ABCH.3"/>
    <property type="match status" value="1"/>
</dbReference>
<dbReference type="Proteomes" id="UP000007177">
    <property type="component" value="Chromosome"/>
</dbReference>
<evidence type="ECO:0000256" key="2">
    <source>
        <dbReference type="ARBA" id="ARBA00011322"/>
    </source>
</evidence>
<dbReference type="RefSeq" id="WP_014355400.1">
    <property type="nucleotide sequence ID" value="NC_016894.1"/>
</dbReference>
<feature type="coiled-coil region" evidence="4">
    <location>
        <begin position="217"/>
        <end position="328"/>
    </location>
</feature>
<feature type="coiled-coil region" evidence="4">
    <location>
        <begin position="599"/>
        <end position="626"/>
    </location>
</feature>
<gene>
    <name evidence="5" type="primary">sbcC</name>
    <name evidence="5" type="ordered locus">Awo_c10110</name>
</gene>
<dbReference type="PANTHER" id="PTHR32114">
    <property type="entry name" value="ABC TRANSPORTER ABCH.3"/>
    <property type="match status" value="1"/>
</dbReference>
<feature type="coiled-coil region" evidence="4">
    <location>
        <begin position="913"/>
        <end position="999"/>
    </location>
</feature>
<dbReference type="SUPFAM" id="SSF52540">
    <property type="entry name" value="P-loop containing nucleoside triphosphate hydrolases"/>
    <property type="match status" value="1"/>
</dbReference>
<dbReference type="InterPro" id="IPR027417">
    <property type="entry name" value="P-loop_NTPase"/>
</dbReference>
<evidence type="ECO:0000256" key="4">
    <source>
        <dbReference type="SAM" id="Coils"/>
    </source>
</evidence>
<accession>H6LCL5</accession>
<protein>
    <recommendedName>
        <fullName evidence="3">Nuclease SbcCD subunit C</fullName>
    </recommendedName>
</protein>